<dbReference type="Gene3D" id="2.60.40.10">
    <property type="entry name" value="Immunoglobulins"/>
    <property type="match status" value="1"/>
</dbReference>
<dbReference type="PROSITE" id="PS50835">
    <property type="entry name" value="IG_LIKE"/>
    <property type="match status" value="1"/>
</dbReference>
<dbReference type="InterPro" id="IPR013783">
    <property type="entry name" value="Ig-like_fold"/>
</dbReference>
<accession>A0A3P7NZK7</accession>
<evidence type="ECO:0000256" key="1">
    <source>
        <dbReference type="SAM" id="MobiDB-lite"/>
    </source>
</evidence>
<feature type="region of interest" description="Disordered" evidence="1">
    <location>
        <begin position="15"/>
        <end position="36"/>
    </location>
</feature>
<keyword evidence="4" id="KW-1185">Reference proteome</keyword>
<evidence type="ECO:0000313" key="4">
    <source>
        <dbReference type="Proteomes" id="UP000281553"/>
    </source>
</evidence>
<protein>
    <recommendedName>
        <fullName evidence="2">Ig-like domain-containing protein</fullName>
    </recommendedName>
</protein>
<gene>
    <name evidence="3" type="ORF">DILT_LOCUS9483</name>
</gene>
<feature type="domain" description="Ig-like" evidence="2">
    <location>
        <begin position="75"/>
        <end position="204"/>
    </location>
</feature>
<sequence>MDTRLDAASDYNEYEPCEDEAALTSSPFADHRPPPRGLPEVKSVRFRVQMWELVIRDLQQSDSGVYTCRLTGGTPQSIKYYLSVKFRIEAPRFARKNSAGRFVCAMETTHRNSSRVLLDWFRARKTSPAPRGPPFHFPASRYRRQTVELIESQPWNNITIYKQIVGERNDNLLLEAVLIMHRTSSQHTATYECQAGEILSGRISRVYDSLAFNFTAQMVKLGYIEISASNVIYKYW</sequence>
<dbReference type="InterPro" id="IPR036179">
    <property type="entry name" value="Ig-like_dom_sf"/>
</dbReference>
<evidence type="ECO:0000313" key="3">
    <source>
        <dbReference type="EMBL" id="VDN13652.1"/>
    </source>
</evidence>
<dbReference type="AlphaFoldDB" id="A0A3P7NZK7"/>
<dbReference type="Proteomes" id="UP000281553">
    <property type="component" value="Unassembled WGS sequence"/>
</dbReference>
<dbReference type="OrthoDB" id="6244117at2759"/>
<name>A0A3P7NZK7_DIBLA</name>
<evidence type="ECO:0000259" key="2">
    <source>
        <dbReference type="PROSITE" id="PS50835"/>
    </source>
</evidence>
<dbReference type="InterPro" id="IPR007110">
    <property type="entry name" value="Ig-like_dom"/>
</dbReference>
<organism evidence="3 4">
    <name type="scientific">Dibothriocephalus latus</name>
    <name type="common">Fish tapeworm</name>
    <name type="synonym">Diphyllobothrium latum</name>
    <dbReference type="NCBI Taxonomy" id="60516"/>
    <lineage>
        <taxon>Eukaryota</taxon>
        <taxon>Metazoa</taxon>
        <taxon>Spiralia</taxon>
        <taxon>Lophotrochozoa</taxon>
        <taxon>Platyhelminthes</taxon>
        <taxon>Cestoda</taxon>
        <taxon>Eucestoda</taxon>
        <taxon>Diphyllobothriidea</taxon>
        <taxon>Diphyllobothriidae</taxon>
        <taxon>Dibothriocephalus</taxon>
    </lineage>
</organism>
<dbReference type="SUPFAM" id="SSF48726">
    <property type="entry name" value="Immunoglobulin"/>
    <property type="match status" value="1"/>
</dbReference>
<reference evidence="3 4" key="1">
    <citation type="submission" date="2018-11" db="EMBL/GenBank/DDBJ databases">
        <authorList>
            <consortium name="Pathogen Informatics"/>
        </authorList>
    </citation>
    <scope>NUCLEOTIDE SEQUENCE [LARGE SCALE GENOMIC DNA]</scope>
</reference>
<dbReference type="EMBL" id="UYRU01056981">
    <property type="protein sequence ID" value="VDN13652.1"/>
    <property type="molecule type" value="Genomic_DNA"/>
</dbReference>
<proteinExistence type="predicted"/>